<sequence>MTDPSSPGTAEAPPPSVPAHAPVVFPSGSTGDAVQGSLDHARALVALGNPPLAVLNAEDWALREALLVPTYSLTRDIRGSFIDVVRPERTAPELAGSLGFRDTGVSLPLGGTATPDLAALAGPAQLPPSFVYLPVATEDIRALAAGSPSGLRFRDVVGLIHVDVRVPELTLTEARYLDAERALTEARSEAARASTARDAAEKALKTECGKNKTLQAIRTEASQEVMSAKTKLEEVQAQLASRPAAPPGGYVSKTYHDTKIRRLSKRIRKLRVSNQDLRTERRRFRTLLDPSNLFRFFNNQGSPGIMTGASEFQEQLTAYCRSEKPPYLVFLIMQNPAPKVMPVGEVSPSVEILRILSPHYLPASGSKGTESTPLLRSQGNSLLRPVPAGGIEEERQTPVEEKQEEDHPMDPDADPVRPVEELAQVLTRSKVEDVRMDVLEYWQMDTDPCTLTEAEDAIQGRTTEDIVIHVSLRKHILVEFLRRALILSFLDEVPWFQHVPEEFFNRALAEAEDDDWELGVAEGVNPWPSVPLQPRDSPSPSEEEEEASGNERDGNGPDDETSLGKRSRPKSKTPVGKRPKRVAPPTPSPGNTRVRRTSTRLKHQNRGFPDYEVMNDEVHSVAERVPVAEYRDIVKTQAPWDDMFDERVRVLLFIRDTLSQEFTDIAKRYILFMWICRREEWERTHWIVLNRNVEAHALLHQGRAGRQRKYERALKDVRADVATLPPPERKRFRTEAAFWRHSLKPCVDSHGPRANKTLRTCWTSASQLACSGGHLARRNASQTVCPWPSGAPA</sequence>
<feature type="compositionally biased region" description="Basic residues" evidence="2">
    <location>
        <begin position="593"/>
        <end position="605"/>
    </location>
</feature>
<proteinExistence type="predicted"/>
<reference evidence="4" key="1">
    <citation type="submission" date="2017-03" db="EMBL/GenBank/DDBJ databases">
        <title>Phytopthora megakarya and P. palmivora, two closely related causual agents of cacao black pod achieved similar genome size and gene model numbers by different mechanisms.</title>
        <authorList>
            <person name="Ali S."/>
            <person name="Shao J."/>
            <person name="Larry D.J."/>
            <person name="Kronmiller B."/>
            <person name="Shen D."/>
            <person name="Strem M.D."/>
            <person name="Melnick R.L."/>
            <person name="Guiltinan M.J."/>
            <person name="Tyler B.M."/>
            <person name="Meinhardt L.W."/>
            <person name="Bailey B.A."/>
        </authorList>
    </citation>
    <scope>NUCLEOTIDE SEQUENCE [LARGE SCALE GENOMIC DNA]</scope>
    <source>
        <strain evidence="4">zdho120</strain>
    </source>
</reference>
<organism evidence="3 4">
    <name type="scientific">Phytophthora megakarya</name>
    <dbReference type="NCBI Taxonomy" id="4795"/>
    <lineage>
        <taxon>Eukaryota</taxon>
        <taxon>Sar</taxon>
        <taxon>Stramenopiles</taxon>
        <taxon>Oomycota</taxon>
        <taxon>Peronosporomycetes</taxon>
        <taxon>Peronosporales</taxon>
        <taxon>Peronosporaceae</taxon>
        <taxon>Phytophthora</taxon>
    </lineage>
</organism>
<evidence type="ECO:0000256" key="2">
    <source>
        <dbReference type="SAM" id="MobiDB-lite"/>
    </source>
</evidence>
<feature type="region of interest" description="Disordered" evidence="2">
    <location>
        <begin position="521"/>
        <end position="606"/>
    </location>
</feature>
<keyword evidence="4" id="KW-1185">Reference proteome</keyword>
<name>A0A225VTN6_9STRA</name>
<feature type="region of interest" description="Disordered" evidence="2">
    <location>
        <begin position="1"/>
        <end position="21"/>
    </location>
</feature>
<feature type="compositionally biased region" description="Basic residues" evidence="2">
    <location>
        <begin position="565"/>
        <end position="581"/>
    </location>
</feature>
<feature type="region of interest" description="Disordered" evidence="2">
    <location>
        <begin position="362"/>
        <end position="415"/>
    </location>
</feature>
<dbReference type="AlphaFoldDB" id="A0A225VTN6"/>
<evidence type="ECO:0000313" key="3">
    <source>
        <dbReference type="EMBL" id="OWZ08167.1"/>
    </source>
</evidence>
<gene>
    <name evidence="3" type="ORF">PHMEG_00019331</name>
</gene>
<dbReference type="EMBL" id="NBNE01003249">
    <property type="protein sequence ID" value="OWZ08167.1"/>
    <property type="molecule type" value="Genomic_DNA"/>
</dbReference>
<comment type="caution">
    <text evidence="3">The sequence shown here is derived from an EMBL/GenBank/DDBJ whole genome shotgun (WGS) entry which is preliminary data.</text>
</comment>
<evidence type="ECO:0000313" key="4">
    <source>
        <dbReference type="Proteomes" id="UP000198211"/>
    </source>
</evidence>
<feature type="compositionally biased region" description="Basic and acidic residues" evidence="2">
    <location>
        <begin position="392"/>
        <end position="415"/>
    </location>
</feature>
<feature type="coiled-coil region" evidence="1">
    <location>
        <begin position="169"/>
        <end position="280"/>
    </location>
</feature>
<keyword evidence="1" id="KW-0175">Coiled coil</keyword>
<accession>A0A225VTN6</accession>
<evidence type="ECO:0000256" key="1">
    <source>
        <dbReference type="SAM" id="Coils"/>
    </source>
</evidence>
<dbReference type="Proteomes" id="UP000198211">
    <property type="component" value="Unassembled WGS sequence"/>
</dbReference>
<protein>
    <submittedName>
        <fullName evidence="3">Uncharacterized protein</fullName>
    </submittedName>
</protein>
<feature type="compositionally biased region" description="Polar residues" evidence="2">
    <location>
        <begin position="366"/>
        <end position="381"/>
    </location>
</feature>